<proteinExistence type="inferred from homology"/>
<name>A0A9Q0FDG5_9ROSI</name>
<evidence type="ECO:0000256" key="2">
    <source>
        <dbReference type="ARBA" id="ARBA00022801"/>
    </source>
</evidence>
<dbReference type="GO" id="GO:0016042">
    <property type="term" value="P:lipid catabolic process"/>
    <property type="evidence" value="ECO:0007669"/>
    <property type="project" value="UniProtKB-KW"/>
</dbReference>
<sequence length="393" mass="43587">MESCSVSSFSIFLLVVTLAFHSADARTLVFIFGDSTVDVGTNVFLEGSPGPFCPYGIDYPTNISTGRASNGYTLGDELARRMGYEESPPPYLALVSSSSSFLNGVNFASGGSGIFDSTGWHLTPRPLSLRDQIRQFSTVRDTIIAELGREEAARLLSQALFIVSDGGNDFAEYIRNLTAPIQWPSQFLRDLASTYQVHFQDLYNLGARKFGIVGIPPIGSTPVIKDNLGFLGQYIVNLASQRFYDDTKKFMEDFKLEGMHYSLGNAIAFTNDVIRFPWFYGFREVEKACWNEFNGTYISFSGEEAVGISCRNWNGPLCPNRDQYFFFDPFHPTQRAAELGSEALFHGGTNYAEPINFSGLVSIGIDQNPTQKATPDFGEFPLSGRKTKYLGTY</sequence>
<feature type="signal peptide" evidence="4">
    <location>
        <begin position="1"/>
        <end position="25"/>
    </location>
</feature>
<dbReference type="InterPro" id="IPR035669">
    <property type="entry name" value="SGNH_plant_lipase-like"/>
</dbReference>
<dbReference type="AlphaFoldDB" id="A0A9Q0FDG5"/>
<dbReference type="GO" id="GO:0016788">
    <property type="term" value="F:hydrolase activity, acting on ester bonds"/>
    <property type="evidence" value="ECO:0007669"/>
    <property type="project" value="InterPro"/>
</dbReference>
<dbReference type="OrthoDB" id="1600564at2759"/>
<evidence type="ECO:0000313" key="6">
    <source>
        <dbReference type="Proteomes" id="UP001141552"/>
    </source>
</evidence>
<comment type="caution">
    <text evidence="5">The sequence shown here is derived from an EMBL/GenBank/DDBJ whole genome shotgun (WGS) entry which is preliminary data.</text>
</comment>
<keyword evidence="3" id="KW-0442">Lipid degradation</keyword>
<keyword evidence="2" id="KW-0378">Hydrolase</keyword>
<comment type="similarity">
    <text evidence="1">Belongs to the 'GDSL' lipolytic enzyme family.</text>
</comment>
<dbReference type="EMBL" id="JAKUCV010005896">
    <property type="protein sequence ID" value="KAJ4829463.1"/>
    <property type="molecule type" value="Genomic_DNA"/>
</dbReference>
<dbReference type="InterPro" id="IPR051058">
    <property type="entry name" value="GDSL_Est/Lipase"/>
</dbReference>
<keyword evidence="4" id="KW-0732">Signal</keyword>
<feature type="chain" id="PRO_5040501511" evidence="4">
    <location>
        <begin position="26"/>
        <end position="393"/>
    </location>
</feature>
<dbReference type="InterPro" id="IPR036514">
    <property type="entry name" value="SGNH_hydro_sf"/>
</dbReference>
<dbReference type="PANTHER" id="PTHR45648:SF180">
    <property type="entry name" value="OS04G0561800 PROTEIN"/>
    <property type="match status" value="1"/>
</dbReference>
<dbReference type="SUPFAM" id="SSF52266">
    <property type="entry name" value="SGNH hydrolase"/>
    <property type="match status" value="1"/>
</dbReference>
<keyword evidence="3" id="KW-0443">Lipid metabolism</keyword>
<gene>
    <name evidence="5" type="ORF">Tsubulata_015718</name>
</gene>
<evidence type="ECO:0000256" key="1">
    <source>
        <dbReference type="ARBA" id="ARBA00008668"/>
    </source>
</evidence>
<dbReference type="CDD" id="cd01837">
    <property type="entry name" value="SGNH_plant_lipase_like"/>
    <property type="match status" value="1"/>
</dbReference>
<dbReference type="Pfam" id="PF00657">
    <property type="entry name" value="Lipase_GDSL"/>
    <property type="match status" value="1"/>
</dbReference>
<reference evidence="5" key="1">
    <citation type="submission" date="2022-02" db="EMBL/GenBank/DDBJ databases">
        <authorList>
            <person name="Henning P.M."/>
            <person name="McCubbin A.G."/>
            <person name="Shore J.S."/>
        </authorList>
    </citation>
    <scope>NUCLEOTIDE SEQUENCE</scope>
    <source>
        <strain evidence="5">F60SS</strain>
        <tissue evidence="5">Leaves</tissue>
    </source>
</reference>
<evidence type="ECO:0000313" key="5">
    <source>
        <dbReference type="EMBL" id="KAJ4829463.1"/>
    </source>
</evidence>
<dbReference type="Gene3D" id="3.40.50.1110">
    <property type="entry name" value="SGNH hydrolase"/>
    <property type="match status" value="1"/>
</dbReference>
<reference evidence="5" key="2">
    <citation type="journal article" date="2023" name="Plants (Basel)">
        <title>Annotation of the Turnera subulata (Passifloraceae) Draft Genome Reveals the S-Locus Evolved after the Divergence of Turneroideae from Passifloroideae in a Stepwise Manner.</title>
        <authorList>
            <person name="Henning P.M."/>
            <person name="Roalson E.H."/>
            <person name="Mir W."/>
            <person name="McCubbin A.G."/>
            <person name="Shore J.S."/>
        </authorList>
    </citation>
    <scope>NUCLEOTIDE SEQUENCE</scope>
    <source>
        <strain evidence="5">F60SS</strain>
    </source>
</reference>
<organism evidence="5 6">
    <name type="scientific">Turnera subulata</name>
    <dbReference type="NCBI Taxonomy" id="218843"/>
    <lineage>
        <taxon>Eukaryota</taxon>
        <taxon>Viridiplantae</taxon>
        <taxon>Streptophyta</taxon>
        <taxon>Embryophyta</taxon>
        <taxon>Tracheophyta</taxon>
        <taxon>Spermatophyta</taxon>
        <taxon>Magnoliopsida</taxon>
        <taxon>eudicotyledons</taxon>
        <taxon>Gunneridae</taxon>
        <taxon>Pentapetalae</taxon>
        <taxon>rosids</taxon>
        <taxon>fabids</taxon>
        <taxon>Malpighiales</taxon>
        <taxon>Passifloraceae</taxon>
        <taxon>Turnera</taxon>
    </lineage>
</organism>
<evidence type="ECO:0000256" key="3">
    <source>
        <dbReference type="ARBA" id="ARBA00022963"/>
    </source>
</evidence>
<dbReference type="InterPro" id="IPR001087">
    <property type="entry name" value="GDSL"/>
</dbReference>
<dbReference type="Proteomes" id="UP001141552">
    <property type="component" value="Unassembled WGS sequence"/>
</dbReference>
<accession>A0A9Q0FDG5</accession>
<keyword evidence="6" id="KW-1185">Reference proteome</keyword>
<dbReference type="PANTHER" id="PTHR45648">
    <property type="entry name" value="GDSL LIPASE/ACYLHYDROLASE FAMILY PROTEIN (AFU_ORTHOLOGUE AFUA_4G14700)"/>
    <property type="match status" value="1"/>
</dbReference>
<evidence type="ECO:0000256" key="4">
    <source>
        <dbReference type="SAM" id="SignalP"/>
    </source>
</evidence>
<protein>
    <submittedName>
        <fullName evidence="5">Uncharacterized protein</fullName>
    </submittedName>
</protein>